<proteinExistence type="inferred from homology"/>
<keyword evidence="7 8" id="KW-0472">Membrane</keyword>
<keyword evidence="4" id="KW-1003">Cell membrane</keyword>
<dbReference type="InterPro" id="IPR004638">
    <property type="entry name" value="EmrB-like"/>
</dbReference>
<feature type="transmembrane region" description="Helical" evidence="8">
    <location>
        <begin position="167"/>
        <end position="188"/>
    </location>
</feature>
<evidence type="ECO:0000256" key="3">
    <source>
        <dbReference type="ARBA" id="ARBA00022448"/>
    </source>
</evidence>
<keyword evidence="5 8" id="KW-0812">Transmembrane</keyword>
<dbReference type="GO" id="GO:0022857">
    <property type="term" value="F:transmembrane transporter activity"/>
    <property type="evidence" value="ECO:0007669"/>
    <property type="project" value="InterPro"/>
</dbReference>
<comment type="caution">
    <text evidence="10">The sequence shown here is derived from an EMBL/GenBank/DDBJ whole genome shotgun (WGS) entry which is preliminary data.</text>
</comment>
<dbReference type="PANTHER" id="PTHR42718">
    <property type="entry name" value="MAJOR FACILITATOR SUPERFAMILY MULTIDRUG TRANSPORTER MFSC"/>
    <property type="match status" value="1"/>
</dbReference>
<dbReference type="Gene3D" id="1.20.1720.10">
    <property type="entry name" value="Multidrug resistance protein D"/>
    <property type="match status" value="1"/>
</dbReference>
<dbReference type="RefSeq" id="WP_220207227.1">
    <property type="nucleotide sequence ID" value="NZ_BNJK01000001.1"/>
</dbReference>
<protein>
    <recommendedName>
        <fullName evidence="9">Major facilitator superfamily (MFS) profile domain-containing protein</fullName>
    </recommendedName>
</protein>
<dbReference type="PANTHER" id="PTHR42718:SF9">
    <property type="entry name" value="MAJOR FACILITATOR SUPERFAMILY MULTIDRUG TRANSPORTER MFSC"/>
    <property type="match status" value="1"/>
</dbReference>
<dbReference type="Proteomes" id="UP000597444">
    <property type="component" value="Unassembled WGS sequence"/>
</dbReference>
<dbReference type="InterPro" id="IPR020846">
    <property type="entry name" value="MFS_dom"/>
</dbReference>
<keyword evidence="6 8" id="KW-1133">Transmembrane helix</keyword>
<dbReference type="PROSITE" id="PS00217">
    <property type="entry name" value="SUGAR_TRANSPORT_2"/>
    <property type="match status" value="1"/>
</dbReference>
<keyword evidence="11" id="KW-1185">Reference proteome</keyword>
<evidence type="ECO:0000259" key="9">
    <source>
        <dbReference type="PROSITE" id="PS50850"/>
    </source>
</evidence>
<comment type="subcellular location">
    <subcellularLocation>
        <location evidence="1">Cell membrane</location>
        <topology evidence="1">Multi-pass membrane protein</topology>
    </subcellularLocation>
</comment>
<evidence type="ECO:0000256" key="7">
    <source>
        <dbReference type="ARBA" id="ARBA00023136"/>
    </source>
</evidence>
<feature type="transmembrane region" description="Helical" evidence="8">
    <location>
        <begin position="81"/>
        <end position="100"/>
    </location>
</feature>
<dbReference type="AlphaFoldDB" id="A0A8J3IMB9"/>
<organism evidence="10 11">
    <name type="scientific">Reticulibacter mediterranei</name>
    <dbReference type="NCBI Taxonomy" id="2778369"/>
    <lineage>
        <taxon>Bacteria</taxon>
        <taxon>Bacillati</taxon>
        <taxon>Chloroflexota</taxon>
        <taxon>Ktedonobacteria</taxon>
        <taxon>Ktedonobacterales</taxon>
        <taxon>Reticulibacteraceae</taxon>
        <taxon>Reticulibacter</taxon>
    </lineage>
</organism>
<keyword evidence="3" id="KW-0813">Transport</keyword>
<dbReference type="InterPro" id="IPR036259">
    <property type="entry name" value="MFS_trans_sf"/>
</dbReference>
<dbReference type="PROSITE" id="PS50850">
    <property type="entry name" value="MFS"/>
    <property type="match status" value="1"/>
</dbReference>
<dbReference type="InterPro" id="IPR005829">
    <property type="entry name" value="Sugar_transporter_CS"/>
</dbReference>
<feature type="domain" description="Major facilitator superfamily (MFS) profile" evidence="9">
    <location>
        <begin position="15"/>
        <end position="415"/>
    </location>
</feature>
<evidence type="ECO:0000256" key="1">
    <source>
        <dbReference type="ARBA" id="ARBA00004651"/>
    </source>
</evidence>
<dbReference type="Pfam" id="PF07690">
    <property type="entry name" value="MFS_1"/>
    <property type="match status" value="1"/>
</dbReference>
<evidence type="ECO:0000256" key="6">
    <source>
        <dbReference type="ARBA" id="ARBA00022989"/>
    </source>
</evidence>
<dbReference type="InterPro" id="IPR011701">
    <property type="entry name" value="MFS"/>
</dbReference>
<dbReference type="NCBIfam" id="TIGR00711">
    <property type="entry name" value="efflux_EmrB"/>
    <property type="match status" value="1"/>
</dbReference>
<sequence length="415" mass="45133">MHALSRFRLAYKWQVALTVALGMLMSLMDSTIVNIAIPQMQRAFAANLHDIQWIITIYMITQAMVIPLAPSLTALLGGKRAYVWALCAFLLGSVLCGCAWNLPSLIVFRCLQGIGGGVLLPMVMILQMQAFPYDERGRAGSVMGLALMVAPTLGPFLGGYLVGSFGWQWAFFINVPLGAVAVALAQRILKPMQGQAGIRFDRSGFLTSACGTALLLYAAPDMLANGLTTSNTFLLVGSFIFLTLFVALERRRIRQGQMPLLDLRRFSDRTFTFSVLTQILVFFVWFGVLFLLPIYLQTLHQQTPQQAGIIQGAISLATLIVLPFGGWVADRLGPRTAVIPGLLLLACALAALMMLALDTPIWMLVCLFLFLGAANAMTNQVGVSALSQMKREEEQAIANASTLLSVLRAAAAPWV</sequence>
<feature type="transmembrane region" description="Helical" evidence="8">
    <location>
        <begin position="139"/>
        <end position="161"/>
    </location>
</feature>
<comment type="similarity">
    <text evidence="2">Belongs to the major facilitator superfamily. EmrB family.</text>
</comment>
<feature type="transmembrane region" description="Helical" evidence="8">
    <location>
        <begin position="270"/>
        <end position="296"/>
    </location>
</feature>
<dbReference type="EMBL" id="BNJK01000001">
    <property type="protein sequence ID" value="GHO96618.1"/>
    <property type="molecule type" value="Genomic_DNA"/>
</dbReference>
<feature type="transmembrane region" description="Helical" evidence="8">
    <location>
        <begin position="336"/>
        <end position="355"/>
    </location>
</feature>
<dbReference type="GO" id="GO:0005886">
    <property type="term" value="C:plasma membrane"/>
    <property type="evidence" value="ECO:0007669"/>
    <property type="project" value="UniProtKB-SubCell"/>
</dbReference>
<evidence type="ECO:0000256" key="2">
    <source>
        <dbReference type="ARBA" id="ARBA00008537"/>
    </source>
</evidence>
<evidence type="ECO:0000313" key="10">
    <source>
        <dbReference type="EMBL" id="GHO96618.1"/>
    </source>
</evidence>
<feature type="transmembrane region" description="Helical" evidence="8">
    <location>
        <begin position="231"/>
        <end position="249"/>
    </location>
</feature>
<evidence type="ECO:0000313" key="11">
    <source>
        <dbReference type="Proteomes" id="UP000597444"/>
    </source>
</evidence>
<dbReference type="PRINTS" id="PR01036">
    <property type="entry name" value="TCRTETB"/>
</dbReference>
<evidence type="ECO:0000256" key="8">
    <source>
        <dbReference type="SAM" id="Phobius"/>
    </source>
</evidence>
<reference evidence="10" key="1">
    <citation type="submission" date="2020-10" db="EMBL/GenBank/DDBJ databases">
        <title>Taxonomic study of unclassified bacteria belonging to the class Ktedonobacteria.</title>
        <authorList>
            <person name="Yabe S."/>
            <person name="Wang C.M."/>
            <person name="Zheng Y."/>
            <person name="Sakai Y."/>
            <person name="Cavaletti L."/>
            <person name="Monciardini P."/>
            <person name="Donadio S."/>
        </authorList>
    </citation>
    <scope>NUCLEOTIDE SEQUENCE</scope>
    <source>
        <strain evidence="10">ID150040</strain>
    </source>
</reference>
<dbReference type="SUPFAM" id="SSF103473">
    <property type="entry name" value="MFS general substrate transporter"/>
    <property type="match status" value="1"/>
</dbReference>
<name>A0A8J3IMB9_9CHLR</name>
<dbReference type="Gene3D" id="1.20.1250.20">
    <property type="entry name" value="MFS general substrate transporter like domains"/>
    <property type="match status" value="1"/>
</dbReference>
<feature type="transmembrane region" description="Helical" evidence="8">
    <location>
        <begin position="361"/>
        <end position="381"/>
    </location>
</feature>
<evidence type="ECO:0000256" key="4">
    <source>
        <dbReference type="ARBA" id="ARBA00022475"/>
    </source>
</evidence>
<feature type="transmembrane region" description="Helical" evidence="8">
    <location>
        <begin position="106"/>
        <end position="127"/>
    </location>
</feature>
<feature type="transmembrane region" description="Helical" evidence="8">
    <location>
        <begin position="51"/>
        <end position="69"/>
    </location>
</feature>
<accession>A0A8J3IMB9</accession>
<gene>
    <name evidence="10" type="ORF">KSF_066660</name>
</gene>
<feature type="transmembrane region" description="Helical" evidence="8">
    <location>
        <begin position="308"/>
        <end position="329"/>
    </location>
</feature>
<evidence type="ECO:0000256" key="5">
    <source>
        <dbReference type="ARBA" id="ARBA00022692"/>
    </source>
</evidence>